<gene>
    <name evidence="1" type="ordered locus">Paes_2369</name>
</gene>
<dbReference type="KEGG" id="paa:Paes_2369"/>
<keyword evidence="1" id="KW-0614">Plasmid</keyword>
<proteinExistence type="predicted"/>
<name>B4S9N3_PROA2</name>
<dbReference type="eggNOG" id="ENOG503364N">
    <property type="taxonomic scope" value="Bacteria"/>
</dbReference>
<organism evidence="1 2">
    <name type="scientific">Prosthecochloris aestuarii (strain DSM 271 / SK 413)</name>
    <dbReference type="NCBI Taxonomy" id="290512"/>
    <lineage>
        <taxon>Bacteria</taxon>
        <taxon>Pseudomonadati</taxon>
        <taxon>Chlorobiota</taxon>
        <taxon>Chlorobiia</taxon>
        <taxon>Chlorobiales</taxon>
        <taxon>Chlorobiaceae</taxon>
        <taxon>Prosthecochloris</taxon>
    </lineage>
</organism>
<keyword evidence="2" id="KW-1185">Reference proteome</keyword>
<sequence>MPKSSASNRIWNKIIRTQTSRFASFKIQHAHVLDANGNPVNYNIPVFTPSESYFEIRINEQFLRDKRTYWHNYNPLVVTLTDFLYQTGRQDVPYVVGPNVLSKINQYAQNNSISYLNTRVAGPTPYLGDDIAVFIGLFRTKSTDWIKQTLQLLESVAGSFDTTKLSTGYLSIAKSIIDGIEGILGIQQDVQFRIGQREAYTSPSPAGGNSLLPGYHVMINDSQSNINPNDFRVMNNRLYKKTANNSLVPYSDQDFILWEIRHLDTRDDYISFDFDKQWRKTGELILSGGIHENSFREVLRLIYINSDLTETQRESLMMFYKKEYENAVAKRKSLFSENENHLLLQKIQPLLLPTANDIDINHTLNRLERRGISNQVLNAFSRTHELIRSEHIHAEVESPAHENGPREITNDDLIDAIKSDTFKIPAVQSIDIDELYEALTLGLGEE</sequence>
<evidence type="ECO:0000313" key="2">
    <source>
        <dbReference type="Proteomes" id="UP000002725"/>
    </source>
</evidence>
<dbReference type="AlphaFoldDB" id="B4S9N3"/>
<protein>
    <submittedName>
        <fullName evidence="1">Uncharacterized protein</fullName>
    </submittedName>
</protein>
<reference evidence="1" key="1">
    <citation type="submission" date="2008-06" db="EMBL/GenBank/DDBJ databases">
        <title>Complete sequence of plasmid of Prosthecochloris aestuarii DSM 271.</title>
        <authorList>
            <consortium name="US DOE Joint Genome Institute"/>
            <person name="Lucas S."/>
            <person name="Copeland A."/>
            <person name="Lapidus A."/>
            <person name="Glavina del Rio T."/>
            <person name="Dalin E."/>
            <person name="Tice H."/>
            <person name="Bruce D."/>
            <person name="Goodwin L."/>
            <person name="Pitluck S."/>
            <person name="Schmutz J."/>
            <person name="Larimer F."/>
            <person name="Land M."/>
            <person name="Hauser L."/>
            <person name="Kyrpides N."/>
            <person name="Anderson I."/>
            <person name="Liu Z."/>
            <person name="Li T."/>
            <person name="Zhao F."/>
            <person name="Overmann J."/>
            <person name="Bryant D.A."/>
            <person name="Richardson P."/>
        </authorList>
    </citation>
    <scope>NUCLEOTIDE SEQUENCE [LARGE SCALE GENOMIC DNA]</scope>
    <source>
        <strain evidence="1">DSM 271</strain>
        <plasmid evidence="1">pPAES01</plasmid>
    </source>
</reference>
<geneLocation type="plasmid" evidence="1 2">
    <name>pPAES01</name>
</geneLocation>
<dbReference type="Proteomes" id="UP000002725">
    <property type="component" value="Plasmid pPAES01"/>
</dbReference>
<accession>B4S9N3</accession>
<dbReference type="HOGENOM" id="CLU_613737_0_0_10"/>
<dbReference type="EMBL" id="CP001109">
    <property type="protein sequence ID" value="ACF47360.1"/>
    <property type="molecule type" value="Genomic_DNA"/>
</dbReference>
<evidence type="ECO:0000313" key="1">
    <source>
        <dbReference type="EMBL" id="ACF47360.1"/>
    </source>
</evidence>